<feature type="domain" description="CzcB-like C-terminal circularly permuted SH3-like" evidence="4">
    <location>
        <begin position="284"/>
        <end position="333"/>
    </location>
</feature>
<dbReference type="Pfam" id="PF25917">
    <property type="entry name" value="BSH_RND"/>
    <property type="match status" value="1"/>
</dbReference>
<dbReference type="GO" id="GO:1990281">
    <property type="term" value="C:efflux pump complex"/>
    <property type="evidence" value="ECO:0007669"/>
    <property type="project" value="TreeGrafter"/>
</dbReference>
<feature type="signal peptide" evidence="2">
    <location>
        <begin position="1"/>
        <end position="23"/>
    </location>
</feature>
<feature type="chain" id="PRO_5032289701" evidence="2">
    <location>
        <begin position="24"/>
        <end position="348"/>
    </location>
</feature>
<evidence type="ECO:0000256" key="1">
    <source>
        <dbReference type="ARBA" id="ARBA00009477"/>
    </source>
</evidence>
<dbReference type="PANTHER" id="PTHR30469">
    <property type="entry name" value="MULTIDRUG RESISTANCE PROTEIN MDTA"/>
    <property type="match status" value="1"/>
</dbReference>
<accession>A0A840S3I0</accession>
<evidence type="ECO:0000259" key="3">
    <source>
        <dbReference type="Pfam" id="PF25917"/>
    </source>
</evidence>
<keyword evidence="2" id="KW-0732">Signal</keyword>
<comment type="caution">
    <text evidence="5">The sequence shown here is derived from an EMBL/GenBank/DDBJ whole genome shotgun (WGS) entry which is preliminary data.</text>
</comment>
<evidence type="ECO:0000313" key="6">
    <source>
        <dbReference type="Proteomes" id="UP000554837"/>
    </source>
</evidence>
<dbReference type="OrthoDB" id="9806939at2"/>
<dbReference type="PANTHER" id="PTHR30469:SF15">
    <property type="entry name" value="HLYD FAMILY OF SECRETION PROTEINS"/>
    <property type="match status" value="1"/>
</dbReference>
<sequence>MNANLLLALIPLALAAWVPPALAAEPTWRTQTLQPGTVPVEQRFEGVVEAERQTVLAAQVAGAVVEIAVKLGDRVKAGQLLMRLDARAAEQGAQASEAQVQAARAGLALAEQSFQRQQQLRAQGFISQGALDQAEAQFKSARAQAQAQLAAAQAARSQTAWHRVTAPYAGVVAELPVALGDMALPGRPLLTLFDPQALRVSASLPQALAAQGLPALESLRIELPALGQTVQPTRVQRLPLADPGSQTVLLRLDLPAGSAAQPGQFARLLWPGQGAAAETPRLWVPQTALVQRAELRGVYVLVQGQPQLRWVRLGRSRGTFVEVLAGLKAGEQLLLEPQRASRLNEVTR</sequence>
<keyword evidence="6" id="KW-1185">Reference proteome</keyword>
<dbReference type="Gene3D" id="2.40.420.20">
    <property type="match status" value="1"/>
</dbReference>
<dbReference type="InterPro" id="IPR058625">
    <property type="entry name" value="MdtA-like_BSH"/>
</dbReference>
<dbReference type="GO" id="GO:0015562">
    <property type="term" value="F:efflux transmembrane transporter activity"/>
    <property type="evidence" value="ECO:0007669"/>
    <property type="project" value="TreeGrafter"/>
</dbReference>
<dbReference type="Gene3D" id="2.40.30.170">
    <property type="match status" value="1"/>
</dbReference>
<dbReference type="Gene3D" id="2.40.50.100">
    <property type="match status" value="1"/>
</dbReference>
<comment type="similarity">
    <text evidence="1">Belongs to the membrane fusion protein (MFP) (TC 8.A.1) family.</text>
</comment>
<evidence type="ECO:0000259" key="4">
    <source>
        <dbReference type="Pfam" id="PF25975"/>
    </source>
</evidence>
<evidence type="ECO:0000256" key="2">
    <source>
        <dbReference type="SAM" id="SignalP"/>
    </source>
</evidence>
<dbReference type="AlphaFoldDB" id="A0A840S3I0"/>
<evidence type="ECO:0000313" key="5">
    <source>
        <dbReference type="EMBL" id="MBB5204895.1"/>
    </source>
</evidence>
<dbReference type="EMBL" id="JACHHO010000003">
    <property type="protein sequence ID" value="MBB5204895.1"/>
    <property type="molecule type" value="Genomic_DNA"/>
</dbReference>
<dbReference type="SUPFAM" id="SSF111369">
    <property type="entry name" value="HlyD-like secretion proteins"/>
    <property type="match status" value="1"/>
</dbReference>
<name>A0A840S3I0_9BURK</name>
<dbReference type="Gene3D" id="1.10.287.470">
    <property type="entry name" value="Helix hairpin bin"/>
    <property type="match status" value="1"/>
</dbReference>
<gene>
    <name evidence="5" type="ORF">HNQ51_002214</name>
</gene>
<reference evidence="5 6" key="1">
    <citation type="submission" date="2020-08" db="EMBL/GenBank/DDBJ databases">
        <title>Genomic Encyclopedia of Type Strains, Phase IV (KMG-IV): sequencing the most valuable type-strain genomes for metagenomic binning, comparative biology and taxonomic classification.</title>
        <authorList>
            <person name="Goeker M."/>
        </authorList>
    </citation>
    <scope>NUCLEOTIDE SEQUENCE [LARGE SCALE GENOMIC DNA]</scope>
    <source>
        <strain evidence="5 6">DSM 23958</strain>
    </source>
</reference>
<dbReference type="NCBIfam" id="TIGR01730">
    <property type="entry name" value="RND_mfp"/>
    <property type="match status" value="1"/>
</dbReference>
<dbReference type="InterPro" id="IPR006143">
    <property type="entry name" value="RND_pump_MFP"/>
</dbReference>
<dbReference type="InterPro" id="IPR058649">
    <property type="entry name" value="CzcB_C"/>
</dbReference>
<protein>
    <submittedName>
        <fullName evidence="5">RND family efflux transporter MFP subunit</fullName>
    </submittedName>
</protein>
<proteinExistence type="inferred from homology"/>
<organism evidence="5 6">
    <name type="scientific">Inhella inkyongensis</name>
    <dbReference type="NCBI Taxonomy" id="392593"/>
    <lineage>
        <taxon>Bacteria</taxon>
        <taxon>Pseudomonadati</taxon>
        <taxon>Pseudomonadota</taxon>
        <taxon>Betaproteobacteria</taxon>
        <taxon>Burkholderiales</taxon>
        <taxon>Sphaerotilaceae</taxon>
        <taxon>Inhella</taxon>
    </lineage>
</organism>
<dbReference type="RefSeq" id="WP_138855070.1">
    <property type="nucleotide sequence ID" value="NZ_CP040709.1"/>
</dbReference>
<feature type="domain" description="Multidrug resistance protein MdtA-like barrel-sandwich hybrid" evidence="3">
    <location>
        <begin position="56"/>
        <end position="187"/>
    </location>
</feature>
<dbReference type="Proteomes" id="UP000554837">
    <property type="component" value="Unassembled WGS sequence"/>
</dbReference>
<dbReference type="Pfam" id="PF25975">
    <property type="entry name" value="CzcB_C"/>
    <property type="match status" value="1"/>
</dbReference>